<dbReference type="AlphaFoldDB" id="K1IE49"/>
<reference evidence="1 2" key="1">
    <citation type="submission" date="2012-06" db="EMBL/GenBank/DDBJ databases">
        <title>The Genome Sequence of Aeromonas veronii AMC34.</title>
        <authorList>
            <consortium name="The Broad Institute Genome Sequencing Platform"/>
            <person name="Earl A."/>
            <person name="Ward D."/>
            <person name="Feldgarden M."/>
            <person name="Gevers D."/>
            <person name="Graf J."/>
            <person name="Tomasi A."/>
            <person name="Horneman A."/>
            <person name="Walker B."/>
            <person name="Young S.K."/>
            <person name="Zeng Q."/>
            <person name="Gargeya S."/>
            <person name="Fitzgerald M."/>
            <person name="Haas B."/>
            <person name="Abouelleil A."/>
            <person name="Alvarado L."/>
            <person name="Arachchi H.M."/>
            <person name="Berlin A.M."/>
            <person name="Chapman S.B."/>
            <person name="Goldberg J."/>
            <person name="Griggs A."/>
            <person name="Gujja S."/>
            <person name="Hansen M."/>
            <person name="Howarth C."/>
            <person name="Imamovic A."/>
            <person name="Larimer J."/>
            <person name="McCowan C."/>
            <person name="Montmayeur A."/>
            <person name="Murphy C."/>
            <person name="Neiman D."/>
            <person name="Pearson M."/>
            <person name="Priest M."/>
            <person name="Roberts A."/>
            <person name="Saif S."/>
            <person name="Shea T."/>
            <person name="Sisk P."/>
            <person name="Sykes S."/>
            <person name="Wortman J."/>
            <person name="Nusbaum C."/>
            <person name="Birren B."/>
        </authorList>
    </citation>
    <scope>NUCLEOTIDE SEQUENCE [LARGE SCALE GENOMIC DNA]</scope>
    <source>
        <strain evidence="1 2">AMC34</strain>
    </source>
</reference>
<gene>
    <name evidence="1" type="ORF">HMPREF1168_03507</name>
</gene>
<sequence>MKRFNYTGRKRILHEDIKIRLHDDFKDRPIVDVAISLNNYNFPQNANVFLEPQSKTRFMRINLGEVTNNVRCNFIELTEFDDALDIAFRIKVVDVSKGLLLGIAENVQAYNKDNQLDDNQQSLLPVSSVDLSSYGVLWRVVQDEQKAVLEIERELGSREQVVRSITFKSLILPAAMRQILVKILSNESDWDTDLSDTDELSTRWLLFARQIGAGLPEKGSDYDDWVDNAVRILANRIGVRQSAILVSTEGAWK</sequence>
<comment type="caution">
    <text evidence="1">The sequence shown here is derived from an EMBL/GenBank/DDBJ whole genome shotgun (WGS) entry which is preliminary data.</text>
</comment>
<protein>
    <submittedName>
        <fullName evidence="1">Uncharacterized protein</fullName>
    </submittedName>
</protein>
<evidence type="ECO:0000313" key="2">
    <source>
        <dbReference type="Proteomes" id="UP000006087"/>
    </source>
</evidence>
<dbReference type="EMBL" id="AGWU01000024">
    <property type="protein sequence ID" value="EKB17280.1"/>
    <property type="molecule type" value="Genomic_DNA"/>
</dbReference>
<dbReference type="HOGENOM" id="CLU_1096825_0_0_6"/>
<dbReference type="Proteomes" id="UP000006087">
    <property type="component" value="Unassembled WGS sequence"/>
</dbReference>
<evidence type="ECO:0000313" key="1">
    <source>
        <dbReference type="EMBL" id="EKB17280.1"/>
    </source>
</evidence>
<organism evidence="1 2">
    <name type="scientific">Aeromonas veronii AMC34</name>
    <dbReference type="NCBI Taxonomy" id="1073383"/>
    <lineage>
        <taxon>Bacteria</taxon>
        <taxon>Pseudomonadati</taxon>
        <taxon>Pseudomonadota</taxon>
        <taxon>Gammaproteobacteria</taxon>
        <taxon>Aeromonadales</taxon>
        <taxon>Aeromonadaceae</taxon>
        <taxon>Aeromonas</taxon>
    </lineage>
</organism>
<proteinExistence type="predicted"/>
<accession>K1IE49</accession>
<name>K1IE49_AERVE</name>
<dbReference type="RefSeq" id="WP_005347088.1">
    <property type="nucleotide sequence ID" value="NZ_JH823256.1"/>
</dbReference>